<dbReference type="AlphaFoldDB" id="A0A0U2Z7M2"/>
<organism evidence="2 3">
    <name type="scientific">Lacimicrobium alkaliphilum</name>
    <dbReference type="NCBI Taxonomy" id="1526571"/>
    <lineage>
        <taxon>Bacteria</taxon>
        <taxon>Pseudomonadati</taxon>
        <taxon>Pseudomonadota</taxon>
        <taxon>Gammaproteobacteria</taxon>
        <taxon>Alteromonadales</taxon>
        <taxon>Alteromonadaceae</taxon>
        <taxon>Lacimicrobium</taxon>
    </lineage>
</organism>
<sequence length="283" mass="33329">MQPSDKPSNKTSDRSAQRRFSAHLPQQWQSRVFAHQPLAQLDQLFSISELQQWPDCDWLNRDSGLEYQFVAQDELDMGETGYEEFIHRYRQIPTRTQNWHDLFNALIWRQFPQAKTALNQLHMQDIERFGAKSRTPRRDRITHFDECGVILAYSNSDIAQMLRNHRWQQALYDNRDCWGQSIQAFIFGHANYEMLLHPYIGLTGKWLGIEVTAAFFESTTSLPARLQALDTALHNRLINQDCLAQKGHLHPLPLLGIPGWWEQNQQPEFYLNTDYFMPKRGQR</sequence>
<evidence type="ECO:0000256" key="1">
    <source>
        <dbReference type="SAM" id="MobiDB-lite"/>
    </source>
</evidence>
<dbReference type="RefSeq" id="WP_062480645.1">
    <property type="nucleotide sequence ID" value="NZ_CP013650.1"/>
</dbReference>
<accession>A0A0U2Z7M2</accession>
<gene>
    <name evidence="2" type="ORF">AT746_12055</name>
</gene>
<dbReference type="Pfam" id="PF11227">
    <property type="entry name" value="DUF3025"/>
    <property type="match status" value="1"/>
</dbReference>
<dbReference type="InterPro" id="IPR021390">
    <property type="entry name" value="DUF3025"/>
</dbReference>
<evidence type="ECO:0000313" key="3">
    <source>
        <dbReference type="Proteomes" id="UP000068447"/>
    </source>
</evidence>
<dbReference type="STRING" id="1526571.AT746_12055"/>
<name>A0A0U2Z7M2_9ALTE</name>
<evidence type="ECO:0000313" key="2">
    <source>
        <dbReference type="EMBL" id="ALS98931.1"/>
    </source>
</evidence>
<dbReference type="Proteomes" id="UP000068447">
    <property type="component" value="Chromosome"/>
</dbReference>
<feature type="region of interest" description="Disordered" evidence="1">
    <location>
        <begin position="1"/>
        <end position="20"/>
    </location>
</feature>
<dbReference type="EMBL" id="CP013650">
    <property type="protein sequence ID" value="ALS98931.1"/>
    <property type="molecule type" value="Genomic_DNA"/>
</dbReference>
<evidence type="ECO:0008006" key="4">
    <source>
        <dbReference type="Google" id="ProtNLM"/>
    </source>
</evidence>
<feature type="compositionally biased region" description="Basic and acidic residues" evidence="1">
    <location>
        <begin position="7"/>
        <end position="16"/>
    </location>
</feature>
<proteinExistence type="predicted"/>
<dbReference type="KEGG" id="lal:AT746_12055"/>
<protein>
    <recommendedName>
        <fullName evidence="4">DUF3025 domain-containing protein</fullName>
    </recommendedName>
</protein>
<dbReference type="OrthoDB" id="5292474at2"/>
<keyword evidence="3" id="KW-1185">Reference proteome</keyword>
<reference evidence="2 3" key="1">
    <citation type="submission" date="2015-12" db="EMBL/GenBank/DDBJ databases">
        <title>Complete genome of Lacimicrobium alkaliphilum KCTC 32984.</title>
        <authorList>
            <person name="Kim S.-G."/>
            <person name="Lee Y.-J."/>
        </authorList>
    </citation>
    <scope>NUCLEOTIDE SEQUENCE [LARGE SCALE GENOMIC DNA]</scope>
    <source>
        <strain evidence="2 3">YelD216</strain>
    </source>
</reference>